<evidence type="ECO:0000313" key="2">
    <source>
        <dbReference type="EMBL" id="WOV86945.1"/>
    </source>
</evidence>
<gene>
    <name evidence="2" type="ORF">QWT69_13865</name>
</gene>
<dbReference type="Proteomes" id="UP001303902">
    <property type="component" value="Chromosome"/>
</dbReference>
<accession>A0ABZ0L457</accession>
<evidence type="ECO:0000313" key="3">
    <source>
        <dbReference type="Proteomes" id="UP001303902"/>
    </source>
</evidence>
<name>A0ABZ0L457_9BACL</name>
<dbReference type="EMBL" id="CP129118">
    <property type="protein sequence ID" value="WOV86945.1"/>
    <property type="molecule type" value="Genomic_DNA"/>
</dbReference>
<sequence>MVETFGNTKEICMQTLVKEEYPHILYLYEDAECYLKRALSFLKDSITAGEPVLLVENERNYQKLKAELSSCFSAEEMKLVNYANSISFYLSSGSYFPPAIESYFNEVAKPYIEENIRFRSWAHVEWSTINGSAHLVEQLERIIDQAVKQYSFSLVCAYERSRTSDELMEALLQTHPYIAKGDSVITSDTYRSNSEKNV</sequence>
<proteinExistence type="predicted"/>
<dbReference type="Pfam" id="PF14417">
    <property type="entry name" value="MEDS"/>
    <property type="match status" value="1"/>
</dbReference>
<protein>
    <submittedName>
        <fullName evidence="2">MEDS domain-containing protein</fullName>
    </submittedName>
</protein>
<dbReference type="InterPro" id="IPR025847">
    <property type="entry name" value="MEDS_domain"/>
</dbReference>
<feature type="domain" description="MEDS" evidence="1">
    <location>
        <begin position="23"/>
        <end position="176"/>
    </location>
</feature>
<reference evidence="2 3" key="1">
    <citation type="submission" date="2023-06" db="EMBL/GenBank/DDBJ databases">
        <title>Sporosarcina sp. nov., isolated from Korean tranditional fermented seafood 'Jeotgal'.</title>
        <authorList>
            <person name="Yang A.I."/>
            <person name="Shin N.-R."/>
        </authorList>
    </citation>
    <scope>NUCLEOTIDE SEQUENCE [LARGE SCALE GENOMIC DNA]</scope>
    <source>
        <strain evidence="2 3">T2O-4</strain>
    </source>
</reference>
<evidence type="ECO:0000259" key="1">
    <source>
        <dbReference type="Pfam" id="PF14417"/>
    </source>
</evidence>
<organism evidence="2 3">
    <name type="scientific">Sporosarcina oncorhynchi</name>
    <dbReference type="NCBI Taxonomy" id="3056444"/>
    <lineage>
        <taxon>Bacteria</taxon>
        <taxon>Bacillati</taxon>
        <taxon>Bacillota</taxon>
        <taxon>Bacilli</taxon>
        <taxon>Bacillales</taxon>
        <taxon>Caryophanaceae</taxon>
        <taxon>Sporosarcina</taxon>
    </lineage>
</organism>
<dbReference type="RefSeq" id="WP_317966573.1">
    <property type="nucleotide sequence ID" value="NZ_CP129118.1"/>
</dbReference>
<keyword evidence="3" id="KW-1185">Reference proteome</keyword>